<dbReference type="InterPro" id="IPR041550">
    <property type="entry name" value="FASI_helical"/>
</dbReference>
<gene>
    <name evidence="2" type="ORF">K466DRAFT_448805</name>
</gene>
<dbReference type="InParanoid" id="A0A5C3NP80"/>
<feature type="non-terminal residue" evidence="2">
    <location>
        <position position="51"/>
    </location>
</feature>
<dbReference type="AlphaFoldDB" id="A0A5C3NP80"/>
<evidence type="ECO:0000313" key="2">
    <source>
        <dbReference type="EMBL" id="TFK78108.1"/>
    </source>
</evidence>
<dbReference type="EMBL" id="ML212796">
    <property type="protein sequence ID" value="TFK78108.1"/>
    <property type="molecule type" value="Genomic_DNA"/>
</dbReference>
<evidence type="ECO:0000313" key="3">
    <source>
        <dbReference type="Proteomes" id="UP000308197"/>
    </source>
</evidence>
<reference evidence="2 3" key="1">
    <citation type="journal article" date="2019" name="Nat. Ecol. Evol.">
        <title>Megaphylogeny resolves global patterns of mushroom evolution.</title>
        <authorList>
            <person name="Varga T."/>
            <person name="Krizsan K."/>
            <person name="Foldi C."/>
            <person name="Dima B."/>
            <person name="Sanchez-Garcia M."/>
            <person name="Sanchez-Ramirez S."/>
            <person name="Szollosi G.J."/>
            <person name="Szarkandi J.G."/>
            <person name="Papp V."/>
            <person name="Albert L."/>
            <person name="Andreopoulos W."/>
            <person name="Angelini C."/>
            <person name="Antonin V."/>
            <person name="Barry K.W."/>
            <person name="Bougher N.L."/>
            <person name="Buchanan P."/>
            <person name="Buyck B."/>
            <person name="Bense V."/>
            <person name="Catcheside P."/>
            <person name="Chovatia M."/>
            <person name="Cooper J."/>
            <person name="Damon W."/>
            <person name="Desjardin D."/>
            <person name="Finy P."/>
            <person name="Geml J."/>
            <person name="Haridas S."/>
            <person name="Hughes K."/>
            <person name="Justo A."/>
            <person name="Karasinski D."/>
            <person name="Kautmanova I."/>
            <person name="Kiss B."/>
            <person name="Kocsube S."/>
            <person name="Kotiranta H."/>
            <person name="LaButti K.M."/>
            <person name="Lechner B.E."/>
            <person name="Liimatainen K."/>
            <person name="Lipzen A."/>
            <person name="Lukacs Z."/>
            <person name="Mihaltcheva S."/>
            <person name="Morgado L.N."/>
            <person name="Niskanen T."/>
            <person name="Noordeloos M.E."/>
            <person name="Ohm R.A."/>
            <person name="Ortiz-Santana B."/>
            <person name="Ovrebo C."/>
            <person name="Racz N."/>
            <person name="Riley R."/>
            <person name="Savchenko A."/>
            <person name="Shiryaev A."/>
            <person name="Soop K."/>
            <person name="Spirin V."/>
            <person name="Szebenyi C."/>
            <person name="Tomsovsky M."/>
            <person name="Tulloss R.E."/>
            <person name="Uehling J."/>
            <person name="Grigoriev I.V."/>
            <person name="Vagvolgyi C."/>
            <person name="Papp T."/>
            <person name="Martin F.M."/>
            <person name="Miettinen O."/>
            <person name="Hibbett D.S."/>
            <person name="Nagy L.G."/>
        </authorList>
    </citation>
    <scope>NUCLEOTIDE SEQUENCE [LARGE SCALE GENOMIC DNA]</scope>
    <source>
        <strain evidence="2 3">HHB13444</strain>
    </source>
</reference>
<accession>A0A5C3NP80</accession>
<sequence length="51" mass="6058">RADPELVTYMQYYIDQCDAERGETYKLAKQFGQQLIDNCREVVNQPPLYKD</sequence>
<dbReference type="Pfam" id="PF18314">
    <property type="entry name" value="FAS_I_H"/>
    <property type="match status" value="1"/>
</dbReference>
<name>A0A5C3NP80_9APHY</name>
<proteinExistence type="predicted"/>
<keyword evidence="3" id="KW-1185">Reference proteome</keyword>
<dbReference type="Gene3D" id="3.40.50.720">
    <property type="entry name" value="NAD(P)-binding Rossmann-like Domain"/>
    <property type="match status" value="1"/>
</dbReference>
<feature type="non-terminal residue" evidence="2">
    <location>
        <position position="1"/>
    </location>
</feature>
<dbReference type="Proteomes" id="UP000308197">
    <property type="component" value="Unassembled WGS sequence"/>
</dbReference>
<feature type="domain" description="Fatty acid synthase type I helical" evidence="1">
    <location>
        <begin position="1"/>
        <end position="51"/>
    </location>
</feature>
<dbReference type="STRING" id="1314778.A0A5C3NP80"/>
<evidence type="ECO:0000259" key="1">
    <source>
        <dbReference type="Pfam" id="PF18314"/>
    </source>
</evidence>
<protein>
    <recommendedName>
        <fullName evidence="1">Fatty acid synthase type I helical domain-containing protein</fullName>
    </recommendedName>
</protein>
<organism evidence="2 3">
    <name type="scientific">Polyporus arcularius HHB13444</name>
    <dbReference type="NCBI Taxonomy" id="1314778"/>
    <lineage>
        <taxon>Eukaryota</taxon>
        <taxon>Fungi</taxon>
        <taxon>Dikarya</taxon>
        <taxon>Basidiomycota</taxon>
        <taxon>Agaricomycotina</taxon>
        <taxon>Agaricomycetes</taxon>
        <taxon>Polyporales</taxon>
        <taxon>Polyporaceae</taxon>
        <taxon>Polyporus</taxon>
    </lineage>
</organism>